<dbReference type="OrthoDB" id="9155250at2"/>
<dbReference type="EMBL" id="CABPSJ010000002">
    <property type="protein sequence ID" value="VVE00253.1"/>
    <property type="molecule type" value="Genomic_DNA"/>
</dbReference>
<dbReference type="Proteomes" id="UP000337189">
    <property type="component" value="Unassembled WGS sequence"/>
</dbReference>
<proteinExistence type="predicted"/>
<dbReference type="AlphaFoldDB" id="A0A5E4UL53"/>
<evidence type="ECO:0000313" key="1">
    <source>
        <dbReference type="EMBL" id="VVE00253.1"/>
    </source>
</evidence>
<sequence length="145" mass="16440">MVDFTKHLNIGLDAAKTAEDNRAEIDAVFDELNKQLLAATEGKVQIQRKEFRDGWQFTKNFQPVTYFALAVCSTIPTVNPTEIAKWNMARSGYPCEIELAGNGKWYCEDRKGLETAFGTLLQDPLVGETIQKYMRMPDRRNSAES</sequence>
<dbReference type="RefSeq" id="WP_150690373.1">
    <property type="nucleotide sequence ID" value="NZ_CABPSJ010000002.1"/>
</dbReference>
<protein>
    <submittedName>
        <fullName evidence="1">Uncharacterized protein</fullName>
    </submittedName>
</protein>
<accession>A0A5E4UL53</accession>
<evidence type="ECO:0000313" key="2">
    <source>
        <dbReference type="Proteomes" id="UP000337189"/>
    </source>
</evidence>
<reference evidence="1 2" key="1">
    <citation type="submission" date="2019-08" db="EMBL/GenBank/DDBJ databases">
        <authorList>
            <person name="Peeters C."/>
        </authorList>
    </citation>
    <scope>NUCLEOTIDE SEQUENCE [LARGE SCALE GENOMIC DNA]</scope>
    <source>
        <strain evidence="1 2">LMG 31110</strain>
    </source>
</reference>
<organism evidence="1 2">
    <name type="scientific">Pandoraea communis</name>
    <dbReference type="NCBI Taxonomy" id="2508297"/>
    <lineage>
        <taxon>Bacteria</taxon>
        <taxon>Pseudomonadati</taxon>
        <taxon>Pseudomonadota</taxon>
        <taxon>Betaproteobacteria</taxon>
        <taxon>Burkholderiales</taxon>
        <taxon>Burkholderiaceae</taxon>
        <taxon>Pandoraea</taxon>
    </lineage>
</organism>
<gene>
    <name evidence="1" type="ORF">PCO31110_02107</name>
</gene>
<name>A0A5E4UL53_9BURK</name>